<evidence type="ECO:0000259" key="3">
    <source>
        <dbReference type="Pfam" id="PF07995"/>
    </source>
</evidence>
<dbReference type="Pfam" id="PF07995">
    <property type="entry name" value="GSDH"/>
    <property type="match status" value="1"/>
</dbReference>
<evidence type="ECO:0000256" key="2">
    <source>
        <dbReference type="SAM" id="SignalP"/>
    </source>
</evidence>
<keyword evidence="2" id="KW-0732">Signal</keyword>
<dbReference type="InterPro" id="IPR011042">
    <property type="entry name" value="6-blade_b-propeller_TolB-like"/>
</dbReference>
<accession>A0ABX7P8D8</accession>
<dbReference type="Proteomes" id="UP000662747">
    <property type="component" value="Chromosome"/>
</dbReference>
<dbReference type="PROSITE" id="PS51257">
    <property type="entry name" value="PROKAR_LIPOPROTEIN"/>
    <property type="match status" value="1"/>
</dbReference>
<evidence type="ECO:0000313" key="4">
    <source>
        <dbReference type="EMBL" id="QSQ26746.1"/>
    </source>
</evidence>
<dbReference type="InterPro" id="IPR012938">
    <property type="entry name" value="Glc/Sorbosone_DH"/>
</dbReference>
<feature type="signal peptide" evidence="2">
    <location>
        <begin position="1"/>
        <end position="20"/>
    </location>
</feature>
<organism evidence="4 5">
    <name type="scientific">Pyxidicoccus parkwayensis</name>
    <dbReference type="NCBI Taxonomy" id="2813578"/>
    <lineage>
        <taxon>Bacteria</taxon>
        <taxon>Pseudomonadati</taxon>
        <taxon>Myxococcota</taxon>
        <taxon>Myxococcia</taxon>
        <taxon>Myxococcales</taxon>
        <taxon>Cystobacterineae</taxon>
        <taxon>Myxococcaceae</taxon>
        <taxon>Pyxidicoccus</taxon>
    </lineage>
</organism>
<feature type="chain" id="PRO_5045226435" evidence="2">
    <location>
        <begin position="21"/>
        <end position="531"/>
    </location>
</feature>
<dbReference type="Gene3D" id="2.120.10.30">
    <property type="entry name" value="TolB, C-terminal domain"/>
    <property type="match status" value="1"/>
</dbReference>
<feature type="domain" description="Glucose/Sorbosone dehydrogenase" evidence="3">
    <location>
        <begin position="105"/>
        <end position="382"/>
    </location>
</feature>
<dbReference type="RefSeq" id="WP_206728288.1">
    <property type="nucleotide sequence ID" value="NZ_CP071090.1"/>
</dbReference>
<dbReference type="InterPro" id="IPR011041">
    <property type="entry name" value="Quinoprot_gluc/sorb_DH_b-prop"/>
</dbReference>
<name>A0ABX7P8D8_9BACT</name>
<feature type="compositionally biased region" description="Gly residues" evidence="1">
    <location>
        <begin position="44"/>
        <end position="54"/>
    </location>
</feature>
<keyword evidence="5" id="KW-1185">Reference proteome</keyword>
<protein>
    <submittedName>
        <fullName evidence="4">PQQ-dependent sugar dehydrogenase</fullName>
    </submittedName>
</protein>
<evidence type="ECO:0000313" key="5">
    <source>
        <dbReference type="Proteomes" id="UP000662747"/>
    </source>
</evidence>
<dbReference type="PANTHER" id="PTHR19328">
    <property type="entry name" value="HEDGEHOG-INTERACTING PROTEIN"/>
    <property type="match status" value="1"/>
</dbReference>
<dbReference type="PANTHER" id="PTHR19328:SF75">
    <property type="entry name" value="ALDOSE SUGAR DEHYDROGENASE YLII"/>
    <property type="match status" value="1"/>
</dbReference>
<dbReference type="EMBL" id="CP071090">
    <property type="protein sequence ID" value="QSQ26746.1"/>
    <property type="molecule type" value="Genomic_DNA"/>
</dbReference>
<dbReference type="SUPFAM" id="SSF50952">
    <property type="entry name" value="Soluble quinoprotein glucose dehydrogenase"/>
    <property type="match status" value="1"/>
</dbReference>
<proteinExistence type="predicted"/>
<sequence>MKQGQVCRWLLLGVLGVAVAGCSKGGAGGDVFTETGQDPPLGDGADGGSSGDGGEASPSEGETVAERVSDAIPPVAAGTLRVGTQTVTAEMTAPLLGMALPELKDRLFVVDQVGMLWRVNLADGSKEPYLDVSSLLVPVGIEALEGYDERGFLGLAFHPQFATNGLLYTYTSEPVSGNADFTFPKLGSNCTGAPSGLTPDHQNVLREWTVSNPLDLASRPQATSRVVMRMDWGNYNHNGGMLAFGPDGLLYVSTGDGGGEDDQTCQVNGDKKPTIGHSPLGNSQDTRLIYGKMLRIDPTQRTSANGQYGVPADNPFVKDARYLPEIYALGLRNFWRFSFDTPTGALIGGDVGQITIEEVDVIRAGGNYGWRVKEGTAAFDTQAFELDASGETDGIPIQLVPGYPEGLTDPIAQYGHEHEKDEQGSATIGGFVYRGTAIPALSGKYIFGDYSSSEESSPPKGRLFTLSDLTDDELRGSVPGQLHEVQSLTDKPIDLHVLGFAQDANGELYVLGNESGIPKGQTGQLRRLVAP</sequence>
<evidence type="ECO:0000256" key="1">
    <source>
        <dbReference type="SAM" id="MobiDB-lite"/>
    </source>
</evidence>
<feature type="region of interest" description="Disordered" evidence="1">
    <location>
        <begin position="30"/>
        <end position="66"/>
    </location>
</feature>
<reference evidence="4 5" key="1">
    <citation type="submission" date="2021-02" db="EMBL/GenBank/DDBJ databases">
        <title>De Novo genome assembly of isolated myxobacteria.</title>
        <authorList>
            <person name="Stevens D.C."/>
        </authorList>
    </citation>
    <scope>NUCLEOTIDE SEQUENCE [LARGE SCALE GENOMIC DNA]</scope>
    <source>
        <strain evidence="5">SCPEA02</strain>
    </source>
</reference>
<gene>
    <name evidence="4" type="ORF">JY651_18255</name>
</gene>